<evidence type="ECO:0000313" key="6">
    <source>
        <dbReference type="EMBL" id="ORC87396.1"/>
    </source>
</evidence>
<dbReference type="InterPro" id="IPR027417">
    <property type="entry name" value="P-loop_NTPase"/>
</dbReference>
<dbReference type="Gene3D" id="3.40.50.300">
    <property type="entry name" value="P-loop containing nucleotide triphosphate hydrolases"/>
    <property type="match status" value="1"/>
</dbReference>
<name>A0A1X0NRQ7_9TRYP</name>
<keyword evidence="4" id="KW-0342">GTP-binding</keyword>
<gene>
    <name evidence="6" type="ORF">TM35_000221950</name>
</gene>
<evidence type="ECO:0000313" key="7">
    <source>
        <dbReference type="Proteomes" id="UP000192257"/>
    </source>
</evidence>
<dbReference type="InterPro" id="IPR030393">
    <property type="entry name" value="G_ENGB_dom"/>
</dbReference>
<dbReference type="PROSITE" id="PS51706">
    <property type="entry name" value="G_ENGB"/>
    <property type="match status" value="1"/>
</dbReference>
<evidence type="ECO:0000259" key="5">
    <source>
        <dbReference type="PROSITE" id="PS51706"/>
    </source>
</evidence>
<dbReference type="VEuPathDB" id="TriTrypDB:TM35_000221950"/>
<dbReference type="Proteomes" id="UP000192257">
    <property type="component" value="Unassembled WGS sequence"/>
</dbReference>
<keyword evidence="3" id="KW-0460">Magnesium</keyword>
<keyword evidence="2" id="KW-0547">Nucleotide-binding</keyword>
<feature type="domain" description="EngB-type G" evidence="5">
    <location>
        <begin position="96"/>
        <end position="282"/>
    </location>
</feature>
<dbReference type="GO" id="GO:0005525">
    <property type="term" value="F:GTP binding"/>
    <property type="evidence" value="ECO:0007669"/>
    <property type="project" value="UniProtKB-KW"/>
</dbReference>
<keyword evidence="1" id="KW-0479">Metal-binding</keyword>
<dbReference type="STRING" id="67003.A0A1X0NRQ7"/>
<organism evidence="6 7">
    <name type="scientific">Trypanosoma theileri</name>
    <dbReference type="NCBI Taxonomy" id="67003"/>
    <lineage>
        <taxon>Eukaryota</taxon>
        <taxon>Discoba</taxon>
        <taxon>Euglenozoa</taxon>
        <taxon>Kinetoplastea</taxon>
        <taxon>Metakinetoplastina</taxon>
        <taxon>Trypanosomatida</taxon>
        <taxon>Trypanosomatidae</taxon>
        <taxon>Trypanosoma</taxon>
    </lineage>
</organism>
<dbReference type="OrthoDB" id="391988at2759"/>
<dbReference type="SUPFAM" id="SSF52540">
    <property type="entry name" value="P-loop containing nucleoside triphosphate hydrolases"/>
    <property type="match status" value="1"/>
</dbReference>
<accession>A0A1X0NRQ7</accession>
<protein>
    <recommendedName>
        <fullName evidence="5">EngB-type G domain-containing protein</fullName>
    </recommendedName>
</protein>
<proteinExistence type="predicted"/>
<dbReference type="GeneID" id="39987022"/>
<dbReference type="AlphaFoldDB" id="A0A1X0NRQ7"/>
<dbReference type="PANTHER" id="PTHR11649">
    <property type="entry name" value="MSS1/TRME-RELATED GTP-BINDING PROTEIN"/>
    <property type="match status" value="1"/>
</dbReference>
<dbReference type="EMBL" id="NBCO01000022">
    <property type="protein sequence ID" value="ORC87396.1"/>
    <property type="molecule type" value="Genomic_DNA"/>
</dbReference>
<evidence type="ECO:0000256" key="2">
    <source>
        <dbReference type="ARBA" id="ARBA00022741"/>
    </source>
</evidence>
<dbReference type="RefSeq" id="XP_028881462.1">
    <property type="nucleotide sequence ID" value="XM_029027242.1"/>
</dbReference>
<sequence>MRSFCRPLLFRAPRSIPSHQVLTVSQQEQQQQQQVQEEEQEHYKHVEKQLISHVKPPKISLREKMVSQLSDKVFSKGNVHLKNVNTLSALPEGLHSFPEVCFIGKPNVGKSSIISCLLHNHRLGRSGRTRGTTRLLQFFNVGDAMLLVDTPGYGGWKGRQLSQNLVERASAFAILFRYLALRKRGALKRLYWVMEAAKAIQPRDEEILAFLQEEQIPFSLILNKIDRFHGDNVALQRQMEDIWKFVGSDKVPTLGVRSNPKFPEKCLNITALQNDITYYCTLDLARTEDLTYKKFKELSYSPPSADEITAVERRYPVESFIVPREDNLSLERFVLMHEEAKAKILATSPKAAFLSTKEKVAKHLLHCFDDDNNSNNNNDGIDKKTLGSVVDLAPLTKECSSTPLTIEASSTIKATPPAFVSPSSSSVANSSRRFRVRASLRESLYHRREDDFNLEERDTATPEKCSVLTSPKVSNEIPLPSTCSDDQLLPLVSTPVAPQLPFTLDDDRDTVRAINGVRIPKSMITASLAQLPATQEGSFEYFVQHSGARGYERLLEAEAKGQHTFIEEGEHASLFESDESATLRPPMRKSVRKKRLEMVLEKYVSHVRKPRSLYMQAEGYMCPWLAGAGQTSRRVVVGMASSQSSMTGGSNSGGLMKGLKRTGFGGKSYSAYTMKNRGRATKKTGSWAA</sequence>
<keyword evidence="7" id="KW-1185">Reference proteome</keyword>
<evidence type="ECO:0000256" key="3">
    <source>
        <dbReference type="ARBA" id="ARBA00022842"/>
    </source>
</evidence>
<reference evidence="6 7" key="1">
    <citation type="submission" date="2017-03" db="EMBL/GenBank/DDBJ databases">
        <title>An alternative strategy for trypanosome survival in the mammalian bloodstream revealed through genome and transcriptome analysis of the ubiquitous bovine parasite Trypanosoma (Megatrypanum) theileri.</title>
        <authorList>
            <person name="Kelly S."/>
            <person name="Ivens A."/>
            <person name="Mott A."/>
            <person name="O'Neill E."/>
            <person name="Emms D."/>
            <person name="Macleod O."/>
            <person name="Voorheis P."/>
            <person name="Matthews J."/>
            <person name="Matthews K."/>
            <person name="Carrington M."/>
        </authorList>
    </citation>
    <scope>NUCLEOTIDE SEQUENCE [LARGE SCALE GENOMIC DNA]</scope>
    <source>
        <strain evidence="6">Edinburgh</strain>
    </source>
</reference>
<dbReference type="GO" id="GO:0046872">
    <property type="term" value="F:metal ion binding"/>
    <property type="evidence" value="ECO:0007669"/>
    <property type="project" value="UniProtKB-KW"/>
</dbReference>
<dbReference type="CDD" id="cd01876">
    <property type="entry name" value="YihA_EngB"/>
    <property type="match status" value="1"/>
</dbReference>
<evidence type="ECO:0000256" key="4">
    <source>
        <dbReference type="ARBA" id="ARBA00023134"/>
    </source>
</evidence>
<evidence type="ECO:0000256" key="1">
    <source>
        <dbReference type="ARBA" id="ARBA00022723"/>
    </source>
</evidence>
<dbReference type="InterPro" id="IPR006073">
    <property type="entry name" value="GTP-bd"/>
</dbReference>
<dbReference type="Pfam" id="PF01926">
    <property type="entry name" value="MMR_HSR1"/>
    <property type="match status" value="1"/>
</dbReference>
<dbReference type="PANTHER" id="PTHR11649:SF76">
    <property type="entry name" value="ENGB-TYPE G DOMAIN-CONTAINING PROTEIN"/>
    <property type="match status" value="1"/>
</dbReference>
<comment type="caution">
    <text evidence="6">The sequence shown here is derived from an EMBL/GenBank/DDBJ whole genome shotgun (WGS) entry which is preliminary data.</text>
</comment>